<dbReference type="Proteomes" id="UP001515500">
    <property type="component" value="Chromosome 9"/>
</dbReference>
<protein>
    <submittedName>
        <fullName evidence="2">Uncharacterized protein LOC120269238 isoform X1</fullName>
    </submittedName>
</protein>
<evidence type="ECO:0000313" key="2">
    <source>
        <dbReference type="RefSeq" id="XP_039132513.1"/>
    </source>
</evidence>
<dbReference type="RefSeq" id="XP_039132513.1">
    <property type="nucleotide sequence ID" value="XM_039276579.1"/>
</dbReference>
<dbReference type="AlphaFoldDB" id="A0AB40C234"/>
<organism evidence="1 2">
    <name type="scientific">Dioscorea cayennensis subsp. rotundata</name>
    <name type="common">White Guinea yam</name>
    <name type="synonym">Dioscorea rotundata</name>
    <dbReference type="NCBI Taxonomy" id="55577"/>
    <lineage>
        <taxon>Eukaryota</taxon>
        <taxon>Viridiplantae</taxon>
        <taxon>Streptophyta</taxon>
        <taxon>Embryophyta</taxon>
        <taxon>Tracheophyta</taxon>
        <taxon>Spermatophyta</taxon>
        <taxon>Magnoliopsida</taxon>
        <taxon>Liliopsida</taxon>
        <taxon>Dioscoreales</taxon>
        <taxon>Dioscoreaceae</taxon>
        <taxon>Dioscorea</taxon>
    </lineage>
</organism>
<accession>A0AB40C234</accession>
<dbReference type="GeneID" id="120269238"/>
<sequence length="119" mass="13504">MAEGRGRGQKLVVQEDFVVADGTRSAIIHGGETEMEEGEDQGVQEEHISFEIAMETLKRDSDEGTHFHAYSMRTFCSCRMTENEYLGQRNGILDQSSVMLSKYGCRIHMNCKVSYPFSR</sequence>
<keyword evidence="1" id="KW-1185">Reference proteome</keyword>
<name>A0AB40C234_DIOCR</name>
<gene>
    <name evidence="2" type="primary">LOC120269238</name>
</gene>
<evidence type="ECO:0000313" key="1">
    <source>
        <dbReference type="Proteomes" id="UP001515500"/>
    </source>
</evidence>
<proteinExistence type="predicted"/>
<reference evidence="2" key="1">
    <citation type="submission" date="2025-08" db="UniProtKB">
        <authorList>
            <consortium name="RefSeq"/>
        </authorList>
    </citation>
    <scope>IDENTIFICATION</scope>
</reference>